<dbReference type="RefSeq" id="WP_367956764.1">
    <property type="nucleotide sequence ID" value="NZ_JBDPGJ010000007.1"/>
</dbReference>
<dbReference type="EMBL" id="JBDPGJ010000007">
    <property type="protein sequence ID" value="MEX0408904.1"/>
    <property type="molecule type" value="Genomic_DNA"/>
</dbReference>
<organism evidence="1 2">
    <name type="scientific">Aquibium pacificus</name>
    <dbReference type="NCBI Taxonomy" id="3153579"/>
    <lineage>
        <taxon>Bacteria</taxon>
        <taxon>Pseudomonadati</taxon>
        <taxon>Pseudomonadota</taxon>
        <taxon>Alphaproteobacteria</taxon>
        <taxon>Hyphomicrobiales</taxon>
        <taxon>Phyllobacteriaceae</taxon>
        <taxon>Aquibium</taxon>
    </lineage>
</organism>
<name>A0ABV3SQC8_9HYPH</name>
<comment type="caution">
    <text evidence="1">The sequence shown here is derived from an EMBL/GenBank/DDBJ whole genome shotgun (WGS) entry which is preliminary data.</text>
</comment>
<gene>
    <name evidence="1" type="ORF">ABGN05_25010</name>
</gene>
<accession>A0ABV3SQC8</accession>
<evidence type="ECO:0000313" key="2">
    <source>
        <dbReference type="Proteomes" id="UP001556692"/>
    </source>
</evidence>
<evidence type="ECO:0000313" key="1">
    <source>
        <dbReference type="EMBL" id="MEX0408904.1"/>
    </source>
</evidence>
<dbReference type="Proteomes" id="UP001556692">
    <property type="component" value="Unassembled WGS sequence"/>
</dbReference>
<proteinExistence type="predicted"/>
<reference evidence="1 2" key="1">
    <citation type="submission" date="2024-05" db="EMBL/GenBank/DDBJ databases">
        <authorList>
            <person name="Jiang F."/>
        </authorList>
    </citation>
    <scope>NUCLEOTIDE SEQUENCE [LARGE SCALE GENOMIC DNA]</scope>
    <source>
        <strain evidence="1 2">LZ166</strain>
    </source>
</reference>
<sequence>MDKEKNEAEQSAGKIVFSWPSALDITAYYDLIERLISDIAGLISREKRARYKPLKKIYDLFVLIHTDYVHLLANFQDAVQEAESARRDKGIGPSSNGDEILAAAKAEFLEQRKKRRNDRGEVKSFASSRLDNAVDTFERNFLYQLHWYFQYEASITKRGERPKSRSYDLYNDYLGKDKELLHRWDSYSTSLSVAIRKTENPRKILAYVNRAQRSADYRRGLVDLAFLELQREWGMLPRK</sequence>
<keyword evidence="2" id="KW-1185">Reference proteome</keyword>
<protein>
    <submittedName>
        <fullName evidence="1">Uncharacterized protein</fullName>
    </submittedName>
</protein>